<evidence type="ECO:0000313" key="1">
    <source>
        <dbReference type="EMBL" id="CAI2161909.1"/>
    </source>
</evidence>
<reference evidence="1" key="1">
    <citation type="submission" date="2022-08" db="EMBL/GenBank/DDBJ databases">
        <authorList>
            <person name="Kallberg Y."/>
            <person name="Tangrot J."/>
            <person name="Rosling A."/>
        </authorList>
    </citation>
    <scope>NUCLEOTIDE SEQUENCE</scope>
    <source>
        <strain evidence="1">Wild A</strain>
    </source>
</reference>
<accession>A0A9W4WT73</accession>
<gene>
    <name evidence="1" type="ORF">FWILDA_LOCUS292</name>
</gene>
<dbReference type="OrthoDB" id="10640766at2759"/>
<comment type="caution">
    <text evidence="1">The sequence shown here is derived from an EMBL/GenBank/DDBJ whole genome shotgun (WGS) entry which is preliminary data.</text>
</comment>
<sequence>MSKIKKLKRNTIVYFLADYIDDDGEPAKGRRHLVVEKSFQKNEKNFILSSTIKKNNTPKSLICFKQLAKHDEKTEKLLQELSLPKRKIMVNSSEKTIEKLRILNNHLLKIISDCIHCDNRLKTVKEGDEIEFVPGIRVDCCSLSGLLRNSIKIATEDMIRGETRKDIGENQKIYNLVRVHTMSDLS</sequence>
<name>A0A9W4WT73_9GLOM</name>
<organism evidence="1 2">
    <name type="scientific">Funneliformis geosporum</name>
    <dbReference type="NCBI Taxonomy" id="1117311"/>
    <lineage>
        <taxon>Eukaryota</taxon>
        <taxon>Fungi</taxon>
        <taxon>Fungi incertae sedis</taxon>
        <taxon>Mucoromycota</taxon>
        <taxon>Glomeromycotina</taxon>
        <taxon>Glomeromycetes</taxon>
        <taxon>Glomerales</taxon>
        <taxon>Glomeraceae</taxon>
        <taxon>Funneliformis</taxon>
    </lineage>
</organism>
<proteinExistence type="predicted"/>
<keyword evidence="2" id="KW-1185">Reference proteome</keyword>
<dbReference type="EMBL" id="CAMKVN010000017">
    <property type="protein sequence ID" value="CAI2161909.1"/>
    <property type="molecule type" value="Genomic_DNA"/>
</dbReference>
<dbReference type="Proteomes" id="UP001153678">
    <property type="component" value="Unassembled WGS sequence"/>
</dbReference>
<dbReference type="AlphaFoldDB" id="A0A9W4WT73"/>
<evidence type="ECO:0000313" key="2">
    <source>
        <dbReference type="Proteomes" id="UP001153678"/>
    </source>
</evidence>
<protein>
    <submittedName>
        <fullName evidence="1">5558_t:CDS:1</fullName>
    </submittedName>
</protein>